<dbReference type="InterPro" id="IPR027417">
    <property type="entry name" value="P-loop_NTPase"/>
</dbReference>
<dbReference type="InterPro" id="IPR024759">
    <property type="entry name" value="UvrB_YAD/RRR_dom"/>
</dbReference>
<feature type="domain" description="Helicase C-terminal" evidence="8">
    <location>
        <begin position="305"/>
        <end position="471"/>
    </location>
</feature>
<dbReference type="Pfam" id="PF00271">
    <property type="entry name" value="Helicase_C"/>
    <property type="match status" value="1"/>
</dbReference>
<dbReference type="InterPro" id="IPR041471">
    <property type="entry name" value="UvrB_inter"/>
</dbReference>
<dbReference type="Gene3D" id="3.30.2060.10">
    <property type="entry name" value="Penicillin-binding protein 1b domain"/>
    <property type="match status" value="1"/>
</dbReference>
<evidence type="ECO:0000259" key="8">
    <source>
        <dbReference type="PROSITE" id="PS51194"/>
    </source>
</evidence>
<dbReference type="NCBIfam" id="TIGR00631">
    <property type="entry name" value="uvrb"/>
    <property type="match status" value="1"/>
</dbReference>
<evidence type="ECO:0000259" key="7">
    <source>
        <dbReference type="PROSITE" id="PS50151"/>
    </source>
</evidence>
<dbReference type="PROSITE" id="PS50151">
    <property type="entry name" value="UVR"/>
    <property type="match status" value="1"/>
</dbReference>
<dbReference type="PANTHER" id="PTHR24029:SF0">
    <property type="entry name" value="UVRABC SYSTEM PROTEIN B"/>
    <property type="match status" value="1"/>
</dbReference>
<name>A0A3B0T3F6_9ZZZZ</name>
<proteinExistence type="inferred from homology"/>
<organism evidence="9">
    <name type="scientific">hydrothermal vent metagenome</name>
    <dbReference type="NCBI Taxonomy" id="652676"/>
    <lineage>
        <taxon>unclassified sequences</taxon>
        <taxon>metagenomes</taxon>
        <taxon>ecological metagenomes</taxon>
    </lineage>
</organism>
<feature type="non-terminal residue" evidence="9">
    <location>
        <position position="1"/>
    </location>
</feature>
<evidence type="ECO:0000256" key="6">
    <source>
        <dbReference type="SAM" id="Coils"/>
    </source>
</evidence>
<keyword evidence="6" id="KW-0175">Coiled coil</keyword>
<protein>
    <recommendedName>
        <fullName evidence="5">UvrABC system protein B</fullName>
    </recommendedName>
</protein>
<dbReference type="Gene3D" id="4.10.860.10">
    <property type="entry name" value="UVR domain"/>
    <property type="match status" value="1"/>
</dbReference>
<dbReference type="GO" id="GO:0016887">
    <property type="term" value="F:ATP hydrolysis activity"/>
    <property type="evidence" value="ECO:0007669"/>
    <property type="project" value="InterPro"/>
</dbReference>
<gene>
    <name evidence="9" type="ORF">MNBD_ALPHA08-329</name>
</gene>
<comment type="similarity">
    <text evidence="1">Belongs to the UvrB family.</text>
</comment>
<dbReference type="PROSITE" id="PS51194">
    <property type="entry name" value="HELICASE_CTER"/>
    <property type="match status" value="1"/>
</dbReference>
<keyword evidence="2" id="KW-0547">Nucleotide-binding</keyword>
<dbReference type="Gene3D" id="3.40.50.300">
    <property type="entry name" value="P-loop containing nucleotide triphosphate hydrolases"/>
    <property type="match status" value="2"/>
</dbReference>
<reference evidence="9" key="1">
    <citation type="submission" date="2018-06" db="EMBL/GenBank/DDBJ databases">
        <authorList>
            <person name="Zhirakovskaya E."/>
        </authorList>
    </citation>
    <scope>NUCLEOTIDE SEQUENCE</scope>
</reference>
<evidence type="ECO:0000256" key="1">
    <source>
        <dbReference type="ARBA" id="ARBA00008533"/>
    </source>
</evidence>
<evidence type="ECO:0000256" key="4">
    <source>
        <dbReference type="ARBA" id="ARBA00026033"/>
    </source>
</evidence>
<dbReference type="CDD" id="cd18790">
    <property type="entry name" value="SF2_C_UvrB"/>
    <property type="match status" value="1"/>
</dbReference>
<evidence type="ECO:0000313" key="9">
    <source>
        <dbReference type="EMBL" id="VAW01466.1"/>
    </source>
</evidence>
<dbReference type="SMART" id="SM00490">
    <property type="entry name" value="HELICc"/>
    <property type="match status" value="1"/>
</dbReference>
<evidence type="ECO:0000256" key="5">
    <source>
        <dbReference type="ARBA" id="ARBA00029504"/>
    </source>
</evidence>
<dbReference type="SUPFAM" id="SSF52540">
    <property type="entry name" value="P-loop containing nucleoside triphosphate hydrolases"/>
    <property type="match status" value="2"/>
</dbReference>
<accession>A0A3B0T3F6</accession>
<evidence type="ECO:0000256" key="2">
    <source>
        <dbReference type="ARBA" id="ARBA00022741"/>
    </source>
</evidence>
<dbReference type="Pfam" id="PF17757">
    <property type="entry name" value="UvrB_inter"/>
    <property type="match status" value="1"/>
</dbReference>
<sequence>TRALMENDDVIVVASVSCIYGIGDVETYTAMTFALKVGEHIAQKQLLADLVALQYKRNDGNFVRGTFRVRGDTVELFPSHLEDRAWRLSFFGDELESITEFDPLTGHKMAELETVKVYANSHHVTPKPTLDQAVKRIKIDLLKRLDEFHANGRLLEAQRLEQRTQYDVEMMMATGSCAGIENYSRYLTGRAPGEPPPTLFEYLPDNTLVFIDESHVTIGQLNAMFRGDFSRKATLAEFGFRLPSAIDNRPLRFEEWDAMRPQTMYVSATPGKWELEQTGGAFAEQIIRPTGLIDPPVEIRPVGTQVDDLIAECHEIAKVGYRALVTTLTKRMAEDLTEYMHEQGIRVRYMHSDIDTLERIEIIRDLRLGVFDVLIGINLLREGLDIPECALVAILDADKEGFLRSETSLVQTIGRAARNVDGRVILYADKITGSIERAMAETDRRREKQEAYNKEHGITPQSIKKNITDIMGSQSEGDHVTVGAGAGFGEGTSAGAGALVGHNLAAIIADMETRMRDAAADLEFEEAARLRDEVKRLRQQELLVMNDPLARSNLKRAEESWARKRGKK</sequence>
<dbReference type="AlphaFoldDB" id="A0A3B0T3F6"/>
<feature type="domain" description="UVR" evidence="7">
    <location>
        <begin position="505"/>
        <end position="540"/>
    </location>
</feature>
<dbReference type="Pfam" id="PF12344">
    <property type="entry name" value="UvrB"/>
    <property type="match status" value="1"/>
</dbReference>
<dbReference type="GO" id="GO:0005524">
    <property type="term" value="F:ATP binding"/>
    <property type="evidence" value="ECO:0007669"/>
    <property type="project" value="UniProtKB-KW"/>
</dbReference>
<dbReference type="Pfam" id="PF02151">
    <property type="entry name" value="UVR"/>
    <property type="match status" value="1"/>
</dbReference>
<dbReference type="InterPro" id="IPR004807">
    <property type="entry name" value="UvrB"/>
</dbReference>
<dbReference type="GO" id="GO:0003677">
    <property type="term" value="F:DNA binding"/>
    <property type="evidence" value="ECO:0007669"/>
    <property type="project" value="InterPro"/>
</dbReference>
<dbReference type="InterPro" id="IPR001650">
    <property type="entry name" value="Helicase_C-like"/>
</dbReference>
<dbReference type="NCBIfam" id="NF003673">
    <property type="entry name" value="PRK05298.1"/>
    <property type="match status" value="1"/>
</dbReference>
<dbReference type="SUPFAM" id="SSF46600">
    <property type="entry name" value="C-terminal UvrC-binding domain of UvrB"/>
    <property type="match status" value="1"/>
</dbReference>
<dbReference type="GO" id="GO:0009380">
    <property type="term" value="C:excinuclease repair complex"/>
    <property type="evidence" value="ECO:0007669"/>
    <property type="project" value="InterPro"/>
</dbReference>
<comment type="subunit">
    <text evidence="4">Forms a heterotetramer with UvrA during the search for lesions. Interacts with UvrC in an incision complex.</text>
</comment>
<dbReference type="EMBL" id="UOEC01000186">
    <property type="protein sequence ID" value="VAW01466.1"/>
    <property type="molecule type" value="Genomic_DNA"/>
</dbReference>
<keyword evidence="3" id="KW-0067">ATP-binding</keyword>
<dbReference type="InterPro" id="IPR001943">
    <property type="entry name" value="UVR_dom"/>
</dbReference>
<dbReference type="InterPro" id="IPR036876">
    <property type="entry name" value="UVR_dom_sf"/>
</dbReference>
<dbReference type="GO" id="GO:0006289">
    <property type="term" value="P:nucleotide-excision repair"/>
    <property type="evidence" value="ECO:0007669"/>
    <property type="project" value="InterPro"/>
</dbReference>
<dbReference type="PANTHER" id="PTHR24029">
    <property type="entry name" value="UVRABC SYSTEM PROTEIN B"/>
    <property type="match status" value="1"/>
</dbReference>
<evidence type="ECO:0000256" key="3">
    <source>
        <dbReference type="ARBA" id="ARBA00022840"/>
    </source>
</evidence>
<feature type="coiled-coil region" evidence="6">
    <location>
        <begin position="508"/>
        <end position="540"/>
    </location>
</feature>